<accession>A0A9E7E9B9</accession>
<dbReference type="InterPro" id="IPR001878">
    <property type="entry name" value="Znf_CCHC"/>
</dbReference>
<keyword evidence="4" id="KW-1185">Reference proteome</keyword>
<dbReference type="GO" id="GO:0003676">
    <property type="term" value="F:nucleic acid binding"/>
    <property type="evidence" value="ECO:0007669"/>
    <property type="project" value="InterPro"/>
</dbReference>
<dbReference type="PANTHER" id="PTHR46978:SF1">
    <property type="entry name" value="ZINC KNUCKLE (CCHC-TYPE) FAMILY PROTEIN"/>
    <property type="match status" value="1"/>
</dbReference>
<dbReference type="EMBL" id="CP097502">
    <property type="protein sequence ID" value="URD72818.1"/>
    <property type="molecule type" value="Genomic_DNA"/>
</dbReference>
<dbReference type="SMART" id="SM00343">
    <property type="entry name" value="ZnF_C2HC"/>
    <property type="match status" value="6"/>
</dbReference>
<protein>
    <submittedName>
        <fullName evidence="3">Zinc knuckle</fullName>
    </submittedName>
</protein>
<proteinExistence type="predicted"/>
<evidence type="ECO:0000313" key="3">
    <source>
        <dbReference type="EMBL" id="URD72818.1"/>
    </source>
</evidence>
<evidence type="ECO:0000259" key="2">
    <source>
        <dbReference type="SMART" id="SM00343"/>
    </source>
</evidence>
<feature type="compositionally biased region" description="Basic residues" evidence="1">
    <location>
        <begin position="108"/>
        <end position="120"/>
    </location>
</feature>
<organism evidence="3 4">
    <name type="scientific">Musa troglodytarum</name>
    <name type="common">fe'i banana</name>
    <dbReference type="NCBI Taxonomy" id="320322"/>
    <lineage>
        <taxon>Eukaryota</taxon>
        <taxon>Viridiplantae</taxon>
        <taxon>Streptophyta</taxon>
        <taxon>Embryophyta</taxon>
        <taxon>Tracheophyta</taxon>
        <taxon>Spermatophyta</taxon>
        <taxon>Magnoliopsida</taxon>
        <taxon>Liliopsida</taxon>
        <taxon>Zingiberales</taxon>
        <taxon>Musaceae</taxon>
        <taxon>Musa</taxon>
    </lineage>
</organism>
<feature type="domain" description="CCHC-type" evidence="2">
    <location>
        <begin position="327"/>
        <end position="343"/>
    </location>
</feature>
<reference evidence="3" key="1">
    <citation type="submission" date="2022-05" db="EMBL/GenBank/DDBJ databases">
        <title>The Musa troglodytarum L. genome provides insights into the mechanism of non-climacteric behaviour and enrichment of carotenoids.</title>
        <authorList>
            <person name="Wang J."/>
        </authorList>
    </citation>
    <scope>NUCLEOTIDE SEQUENCE</scope>
    <source>
        <tissue evidence="3">Leaf</tissue>
    </source>
</reference>
<name>A0A9E7E9B9_9LILI</name>
<feature type="region of interest" description="Disordered" evidence="1">
    <location>
        <begin position="90"/>
        <end position="124"/>
    </location>
</feature>
<feature type="compositionally biased region" description="Polar residues" evidence="1">
    <location>
        <begin position="94"/>
        <end position="104"/>
    </location>
</feature>
<dbReference type="EMBL" id="CP097502">
    <property type="protein sequence ID" value="URD72816.1"/>
    <property type="molecule type" value="Genomic_DNA"/>
</dbReference>
<dbReference type="GO" id="GO:0008270">
    <property type="term" value="F:zinc ion binding"/>
    <property type="evidence" value="ECO:0007669"/>
    <property type="project" value="InterPro"/>
</dbReference>
<feature type="domain" description="CCHC-type" evidence="2">
    <location>
        <begin position="298"/>
        <end position="314"/>
    </location>
</feature>
<feature type="region of interest" description="Disordered" evidence="1">
    <location>
        <begin position="348"/>
        <end position="380"/>
    </location>
</feature>
<dbReference type="Gene3D" id="4.10.60.10">
    <property type="entry name" value="Zinc finger, CCHC-type"/>
    <property type="match status" value="4"/>
</dbReference>
<dbReference type="OrthoDB" id="427960at2759"/>
<evidence type="ECO:0000256" key="1">
    <source>
        <dbReference type="SAM" id="MobiDB-lite"/>
    </source>
</evidence>
<feature type="domain" description="CCHC-type" evidence="2">
    <location>
        <begin position="179"/>
        <end position="195"/>
    </location>
</feature>
<evidence type="ECO:0000313" key="4">
    <source>
        <dbReference type="Proteomes" id="UP001055439"/>
    </source>
</evidence>
<sequence length="471" mass="52525">MGQRWRSKGKTAPSDEDEEAQSVISLGSSDEEEANEDLSLAIVEKARQREAKRKRSEDALGSVPAAEPPAPAVRLSSVFASSGVAELVSDRNPESSVGGLTSLANGERKKKPKKSKKKQQQKVEEKKVLQIGAIVDEEQPPRRGESVIAEVNGVSDNLVFRKLLRGPRYFDPGGNNWETCFNCGEEGHIAANCTMEKRQKPCFYCGLFGHNSKQCLQGQDCFVCKRKGHLAKDCPDKNKKIIQESEICLRCGEAGHIMSSCLNDYSPDDLKETQCYVCTKYGHLCCVDFEDSCPIEIFCYNCAQPGHTGLGCAKPRGENISLATPTLCYICHEEGHFARGCTKRTKSARKMGESSAPRTFDNKNRRSRGTKSVPRDFGKGQRKKNLLYEERWNMTTGKSKIKGGWIVDDPGDLPRKKFRANDYASPMTPRKKSHRNYSIGFNGHSSNSNTRKKWKSYTGTPGSHDWARTYQ</sequence>
<feature type="domain" description="CCHC-type" evidence="2">
    <location>
        <begin position="247"/>
        <end position="263"/>
    </location>
</feature>
<dbReference type="Proteomes" id="UP001055439">
    <property type="component" value="Chromosome 1"/>
</dbReference>
<feature type="region of interest" description="Disordered" evidence="1">
    <location>
        <begin position="1"/>
        <end position="73"/>
    </location>
</feature>
<gene>
    <name evidence="3" type="ORF">MUK42_09653</name>
</gene>
<feature type="domain" description="CCHC-type" evidence="2">
    <location>
        <begin position="220"/>
        <end position="236"/>
    </location>
</feature>
<dbReference type="InterPro" id="IPR036875">
    <property type="entry name" value="Znf_CCHC_sf"/>
</dbReference>
<dbReference type="PANTHER" id="PTHR46978">
    <property type="entry name" value="ZINC KNUCKLE (CCHC-TYPE) FAMILY PROTEIN"/>
    <property type="match status" value="1"/>
</dbReference>
<feature type="domain" description="CCHC-type" evidence="2">
    <location>
        <begin position="201"/>
        <end position="217"/>
    </location>
</feature>
<dbReference type="AlphaFoldDB" id="A0A9E7E9B9"/>
<dbReference type="Pfam" id="PF00098">
    <property type="entry name" value="zf-CCHC"/>
    <property type="match status" value="2"/>
</dbReference>
<feature type="region of interest" description="Disordered" evidence="1">
    <location>
        <begin position="423"/>
        <end position="471"/>
    </location>
</feature>
<dbReference type="SUPFAM" id="SSF57756">
    <property type="entry name" value="Retrovirus zinc finger-like domains"/>
    <property type="match status" value="3"/>
</dbReference>